<sequence>PFWLEPFWLRTFLAGRTSLPGTGGGPDAATGQRQRRISFGLWLEERGDRFAHAAGRLWHSLEGFFCSSTVGLLQDPPKQFALRESACAKESENVFTVTKLLDGKVLQKLGKGSVSGQDEESVVKYVADPPRGVSRRRPTARAGSSATGIGASCTGTGSASSGGARRPARARAARPRPSTSRASWPPSSSGPGRTAAGRRRRWPQTPPPRAARGGRAPCPAYWTPLGDKFLDFETLWGGCVEECKAGAEVQATSAEEFTCAFVKETPRRSR</sequence>
<proteinExistence type="predicted"/>
<evidence type="ECO:0000313" key="3">
    <source>
        <dbReference type="Proteomes" id="UP001189429"/>
    </source>
</evidence>
<evidence type="ECO:0000256" key="1">
    <source>
        <dbReference type="SAM" id="MobiDB-lite"/>
    </source>
</evidence>
<feature type="compositionally biased region" description="Low complexity" evidence="1">
    <location>
        <begin position="175"/>
        <end position="195"/>
    </location>
</feature>
<feature type="compositionally biased region" description="Low complexity" evidence="1">
    <location>
        <begin position="140"/>
        <end position="165"/>
    </location>
</feature>
<reference evidence="2" key="1">
    <citation type="submission" date="2023-10" db="EMBL/GenBank/DDBJ databases">
        <authorList>
            <person name="Chen Y."/>
            <person name="Shah S."/>
            <person name="Dougan E. K."/>
            <person name="Thang M."/>
            <person name="Chan C."/>
        </authorList>
    </citation>
    <scope>NUCLEOTIDE SEQUENCE [LARGE SCALE GENOMIC DNA]</scope>
</reference>
<dbReference type="Proteomes" id="UP001189429">
    <property type="component" value="Unassembled WGS sequence"/>
</dbReference>
<accession>A0ABN9V2W5</accession>
<feature type="non-terminal residue" evidence="2">
    <location>
        <position position="1"/>
    </location>
</feature>
<evidence type="ECO:0000313" key="2">
    <source>
        <dbReference type="EMBL" id="CAK0867110.1"/>
    </source>
</evidence>
<keyword evidence="3" id="KW-1185">Reference proteome</keyword>
<protein>
    <submittedName>
        <fullName evidence="2">Uncharacterized protein</fullName>
    </submittedName>
</protein>
<gene>
    <name evidence="2" type="ORF">PCOR1329_LOCUS54116</name>
</gene>
<name>A0ABN9V2W5_9DINO</name>
<organism evidence="2 3">
    <name type="scientific">Prorocentrum cordatum</name>
    <dbReference type="NCBI Taxonomy" id="2364126"/>
    <lineage>
        <taxon>Eukaryota</taxon>
        <taxon>Sar</taxon>
        <taxon>Alveolata</taxon>
        <taxon>Dinophyceae</taxon>
        <taxon>Prorocentrales</taxon>
        <taxon>Prorocentraceae</taxon>
        <taxon>Prorocentrum</taxon>
    </lineage>
</organism>
<dbReference type="EMBL" id="CAUYUJ010016609">
    <property type="protein sequence ID" value="CAK0867110.1"/>
    <property type="molecule type" value="Genomic_DNA"/>
</dbReference>
<comment type="caution">
    <text evidence="2">The sequence shown here is derived from an EMBL/GenBank/DDBJ whole genome shotgun (WGS) entry which is preliminary data.</text>
</comment>
<feature type="region of interest" description="Disordered" evidence="1">
    <location>
        <begin position="110"/>
        <end position="216"/>
    </location>
</feature>